<protein>
    <recommendedName>
        <fullName evidence="2">DUF4411 family protein</fullName>
    </recommendedName>
</protein>
<gene>
    <name evidence="1" type="ORF">LCGC14_1397210</name>
</gene>
<accession>A0A0F9KJ40</accession>
<dbReference type="EMBL" id="LAZR01009088">
    <property type="protein sequence ID" value="KKM74751.1"/>
    <property type="molecule type" value="Genomic_DNA"/>
</dbReference>
<reference evidence="1" key="1">
    <citation type="journal article" date="2015" name="Nature">
        <title>Complex archaea that bridge the gap between prokaryotes and eukaryotes.</title>
        <authorList>
            <person name="Spang A."/>
            <person name="Saw J.H."/>
            <person name="Jorgensen S.L."/>
            <person name="Zaremba-Niedzwiedzka K."/>
            <person name="Martijn J."/>
            <person name="Lind A.E."/>
            <person name="van Eijk R."/>
            <person name="Schleper C."/>
            <person name="Guy L."/>
            <person name="Ettema T.J."/>
        </authorList>
    </citation>
    <scope>NUCLEOTIDE SEQUENCE</scope>
</reference>
<sequence length="107" mass="12561">MVKEELEVQKDELVDYVKKYDNLFVLPTTEEQKMVKNIINHPNFSHWASGLRNKADPFVVALAKTANLKVVTYENPQSPKRIPAACREFRVEYITFLDFLREEDFVL</sequence>
<dbReference type="AlphaFoldDB" id="A0A0F9KJ40"/>
<dbReference type="Pfam" id="PF14367">
    <property type="entry name" value="DUF4411"/>
    <property type="match status" value="1"/>
</dbReference>
<comment type="caution">
    <text evidence="1">The sequence shown here is derived from an EMBL/GenBank/DDBJ whole genome shotgun (WGS) entry which is preliminary data.</text>
</comment>
<name>A0A0F9KJ40_9ZZZZ</name>
<dbReference type="InterPro" id="IPR016541">
    <property type="entry name" value="UCP008505"/>
</dbReference>
<organism evidence="1">
    <name type="scientific">marine sediment metagenome</name>
    <dbReference type="NCBI Taxonomy" id="412755"/>
    <lineage>
        <taxon>unclassified sequences</taxon>
        <taxon>metagenomes</taxon>
        <taxon>ecological metagenomes</taxon>
    </lineage>
</organism>
<evidence type="ECO:0000313" key="1">
    <source>
        <dbReference type="EMBL" id="KKM74751.1"/>
    </source>
</evidence>
<proteinExistence type="predicted"/>
<evidence type="ECO:0008006" key="2">
    <source>
        <dbReference type="Google" id="ProtNLM"/>
    </source>
</evidence>